<feature type="domain" description="Pirin C-terminal" evidence="5">
    <location>
        <begin position="188"/>
        <end position="286"/>
    </location>
</feature>
<dbReference type="InterPro" id="IPR014710">
    <property type="entry name" value="RmlC-like_jellyroll"/>
</dbReference>
<dbReference type="Pfam" id="PF02678">
    <property type="entry name" value="Pirin"/>
    <property type="match status" value="1"/>
</dbReference>
<dbReference type="CDD" id="cd02909">
    <property type="entry name" value="cupin_pirin_N"/>
    <property type="match status" value="1"/>
</dbReference>
<sequence length="291" mass="32456">MTARKVRHLHTAIRDDIGDLITHRPLPGPSIDYLDPWLFLNHHGPQVYRENNTGLPFGPHPHRGFETVTFILDGSLAHSDSDDHQSIIEAGGVQWMTAGRGLVHSEISPEAFRREGGRMEILQLWINLPAELKMTEPRYTGLQADELVQVELDEGRGHMTLIAGDFDQQGSTFRGPIETLTPTFMSVITISEGSLLHLPVPEDHEIFCYVVRGNIMISEQAIRPCHLIEFETQGDCVEIRGSGDATLLFGHAPRLKEPMVSHGPFVMNTREEIEQAVSDYRAGHFGGLTAD</sequence>
<dbReference type="PIRSF" id="PIRSF006232">
    <property type="entry name" value="Pirin"/>
    <property type="match status" value="1"/>
</dbReference>
<feature type="binding site" evidence="2">
    <location>
        <position position="60"/>
    </location>
    <ligand>
        <name>Fe cation</name>
        <dbReference type="ChEBI" id="CHEBI:24875"/>
    </ligand>
</feature>
<protein>
    <recommendedName>
        <fullName evidence="8">Pirin N-terminal domain-containing protein</fullName>
    </recommendedName>
</protein>
<dbReference type="InterPro" id="IPR012093">
    <property type="entry name" value="Pirin"/>
</dbReference>
<dbReference type="OrthoDB" id="9780903at2"/>
<evidence type="ECO:0000313" key="6">
    <source>
        <dbReference type="EMBL" id="SFC31995.1"/>
    </source>
</evidence>
<feature type="binding site" evidence="2">
    <location>
        <position position="104"/>
    </location>
    <ligand>
        <name>Fe cation</name>
        <dbReference type="ChEBI" id="CHEBI:24875"/>
    </ligand>
</feature>
<dbReference type="PANTHER" id="PTHR13903:SF8">
    <property type="entry name" value="PIRIN"/>
    <property type="match status" value="1"/>
</dbReference>
<dbReference type="Gene3D" id="2.60.120.10">
    <property type="entry name" value="Jelly Rolls"/>
    <property type="match status" value="2"/>
</dbReference>
<dbReference type="InterPro" id="IPR008778">
    <property type="entry name" value="Pirin_C_dom"/>
</dbReference>
<feature type="binding site" evidence="2">
    <location>
        <position position="106"/>
    </location>
    <ligand>
        <name>Fe cation</name>
        <dbReference type="ChEBI" id="CHEBI:24875"/>
    </ligand>
</feature>
<dbReference type="SUPFAM" id="SSF51182">
    <property type="entry name" value="RmlC-like cupins"/>
    <property type="match status" value="1"/>
</dbReference>
<evidence type="ECO:0000313" key="7">
    <source>
        <dbReference type="Proteomes" id="UP000199046"/>
    </source>
</evidence>
<feature type="domain" description="Pirin N-terminal" evidence="4">
    <location>
        <begin position="28"/>
        <end position="126"/>
    </location>
</feature>
<name>A0A1I1I7L1_9GAMM</name>
<dbReference type="EMBL" id="FOLY01000002">
    <property type="protein sequence ID" value="SFC31995.1"/>
    <property type="molecule type" value="Genomic_DNA"/>
</dbReference>
<accession>A0A1I1I7L1</accession>
<keyword evidence="7" id="KW-1185">Reference proteome</keyword>
<comment type="cofactor">
    <cofactor evidence="2">
        <name>Fe cation</name>
        <dbReference type="ChEBI" id="CHEBI:24875"/>
    </cofactor>
    <text evidence="2">Binds 1 Fe cation per subunit.</text>
</comment>
<dbReference type="GO" id="GO:0046872">
    <property type="term" value="F:metal ion binding"/>
    <property type="evidence" value="ECO:0007669"/>
    <property type="project" value="UniProtKB-KW"/>
</dbReference>
<organism evidence="6 7">
    <name type="scientific">Kushneria avicenniae</name>
    <dbReference type="NCBI Taxonomy" id="402385"/>
    <lineage>
        <taxon>Bacteria</taxon>
        <taxon>Pseudomonadati</taxon>
        <taxon>Pseudomonadota</taxon>
        <taxon>Gammaproteobacteria</taxon>
        <taxon>Oceanospirillales</taxon>
        <taxon>Halomonadaceae</taxon>
        <taxon>Kushneria</taxon>
    </lineage>
</organism>
<dbReference type="PANTHER" id="PTHR13903">
    <property type="entry name" value="PIRIN-RELATED"/>
    <property type="match status" value="1"/>
</dbReference>
<dbReference type="Proteomes" id="UP000199046">
    <property type="component" value="Unassembled WGS sequence"/>
</dbReference>
<evidence type="ECO:0000256" key="3">
    <source>
        <dbReference type="RuleBase" id="RU003457"/>
    </source>
</evidence>
<evidence type="ECO:0000259" key="4">
    <source>
        <dbReference type="Pfam" id="PF02678"/>
    </source>
</evidence>
<evidence type="ECO:0000256" key="2">
    <source>
        <dbReference type="PIRSR" id="PIRSR006232-1"/>
    </source>
</evidence>
<dbReference type="Pfam" id="PF05726">
    <property type="entry name" value="Pirin_C"/>
    <property type="match status" value="1"/>
</dbReference>
<keyword evidence="2" id="KW-0479">Metal-binding</keyword>
<dbReference type="CDD" id="cd02247">
    <property type="entry name" value="cupin_pirin_C"/>
    <property type="match status" value="1"/>
</dbReference>
<keyword evidence="2" id="KW-0408">Iron</keyword>
<dbReference type="AlphaFoldDB" id="A0A1I1I7L1"/>
<feature type="binding site" evidence="2">
    <location>
        <position position="62"/>
    </location>
    <ligand>
        <name>Fe cation</name>
        <dbReference type="ChEBI" id="CHEBI:24875"/>
    </ligand>
</feature>
<reference evidence="7" key="1">
    <citation type="submission" date="2016-10" db="EMBL/GenBank/DDBJ databases">
        <authorList>
            <person name="Varghese N."/>
            <person name="Submissions S."/>
        </authorList>
    </citation>
    <scope>NUCLEOTIDE SEQUENCE [LARGE SCALE GENOMIC DNA]</scope>
    <source>
        <strain evidence="7">DSM 23439</strain>
    </source>
</reference>
<dbReference type="RefSeq" id="WP_090131435.1">
    <property type="nucleotide sequence ID" value="NZ_FOLY01000002.1"/>
</dbReference>
<proteinExistence type="inferred from homology"/>
<dbReference type="InterPro" id="IPR003829">
    <property type="entry name" value="Pirin_N_dom"/>
</dbReference>
<evidence type="ECO:0000256" key="1">
    <source>
        <dbReference type="ARBA" id="ARBA00008416"/>
    </source>
</evidence>
<comment type="similarity">
    <text evidence="1 3">Belongs to the pirin family.</text>
</comment>
<dbReference type="InterPro" id="IPR011051">
    <property type="entry name" value="RmlC_Cupin_sf"/>
</dbReference>
<gene>
    <name evidence="6" type="ORF">SAMN05421848_1040</name>
</gene>
<evidence type="ECO:0000259" key="5">
    <source>
        <dbReference type="Pfam" id="PF05726"/>
    </source>
</evidence>
<evidence type="ECO:0008006" key="8">
    <source>
        <dbReference type="Google" id="ProtNLM"/>
    </source>
</evidence>
<dbReference type="STRING" id="402385.SAMN05421848_1040"/>